<gene>
    <name evidence="8" type="primary">LOC115754997</name>
</gene>
<dbReference type="PROSITE" id="PS50066">
    <property type="entry name" value="MADS_BOX_2"/>
    <property type="match status" value="1"/>
</dbReference>
<evidence type="ECO:0000313" key="7">
    <source>
        <dbReference type="Proteomes" id="UP000827889"/>
    </source>
</evidence>
<reference evidence="8" key="1">
    <citation type="submission" date="2025-08" db="UniProtKB">
        <authorList>
            <consortium name="RefSeq"/>
        </authorList>
    </citation>
    <scope>IDENTIFICATION</scope>
    <source>
        <tissue evidence="8">Leaf</tissue>
    </source>
</reference>
<keyword evidence="2" id="KW-0805">Transcription regulation</keyword>
<dbReference type="CDD" id="cd06222">
    <property type="entry name" value="RNase_H_like"/>
    <property type="match status" value="1"/>
</dbReference>
<name>A0ABM3H6E7_9MYRT</name>
<dbReference type="RefSeq" id="XP_048132172.1">
    <property type="nucleotide sequence ID" value="XM_048276215.1"/>
</dbReference>
<evidence type="ECO:0000256" key="4">
    <source>
        <dbReference type="ARBA" id="ARBA00023163"/>
    </source>
</evidence>
<sequence>MARRQTRGRQPTIMRQIENVEDKLITFSKRRSGIYKKASELATLCGSEVGVVTFSPAGKPYSFADQSIGSIANRFLGQNPPQNDGADTLVESYRRLRIGKLNQQYDELVNQVEADKARGRPPSSIKIVDESIAQNKLFNRWNLEGRNRRKVVNELPARWKPPEKGKLKYNVDGSWSGDSLEGSIAGICRNSDGVVIDGCAEKTRADSALAIEALALHAVLSRLEETQKLKTPVDLSAEVQVVTDNSSIAEYL</sequence>
<dbReference type="SUPFAM" id="SSF55455">
    <property type="entry name" value="SRF-like"/>
    <property type="match status" value="1"/>
</dbReference>
<dbReference type="GeneID" id="115754997"/>
<dbReference type="InterPro" id="IPR044730">
    <property type="entry name" value="RNase_H-like_dom_plant"/>
</dbReference>
<comment type="subcellular location">
    <subcellularLocation>
        <location evidence="1">Nucleus</location>
    </subcellularLocation>
</comment>
<evidence type="ECO:0000259" key="6">
    <source>
        <dbReference type="PROSITE" id="PS50066"/>
    </source>
</evidence>
<accession>A0ABM3H6E7</accession>
<evidence type="ECO:0000256" key="5">
    <source>
        <dbReference type="ARBA" id="ARBA00023242"/>
    </source>
</evidence>
<proteinExistence type="predicted"/>
<organism evidence="7 8">
    <name type="scientific">Rhodamnia argentea</name>
    <dbReference type="NCBI Taxonomy" id="178133"/>
    <lineage>
        <taxon>Eukaryota</taxon>
        <taxon>Viridiplantae</taxon>
        <taxon>Streptophyta</taxon>
        <taxon>Embryophyta</taxon>
        <taxon>Tracheophyta</taxon>
        <taxon>Spermatophyta</taxon>
        <taxon>Magnoliopsida</taxon>
        <taxon>eudicotyledons</taxon>
        <taxon>Gunneridae</taxon>
        <taxon>Pentapetalae</taxon>
        <taxon>rosids</taxon>
        <taxon>malvids</taxon>
        <taxon>Myrtales</taxon>
        <taxon>Myrtaceae</taxon>
        <taxon>Myrtoideae</taxon>
        <taxon>Myrteae</taxon>
        <taxon>Australasian group</taxon>
        <taxon>Rhodamnia</taxon>
    </lineage>
</organism>
<evidence type="ECO:0000256" key="1">
    <source>
        <dbReference type="ARBA" id="ARBA00004123"/>
    </source>
</evidence>
<protein>
    <submittedName>
        <fullName evidence="8">Agamous-like MADS-box protein AGL61</fullName>
    </submittedName>
</protein>
<dbReference type="PANTHER" id="PTHR11945:SF725">
    <property type="entry name" value="AGAMOUS-LIKE 58-RELATED"/>
    <property type="match status" value="1"/>
</dbReference>
<dbReference type="Gene3D" id="3.40.1810.10">
    <property type="entry name" value="Transcription factor, MADS-box"/>
    <property type="match status" value="1"/>
</dbReference>
<keyword evidence="5" id="KW-0539">Nucleus</keyword>
<keyword evidence="4" id="KW-0804">Transcription</keyword>
<dbReference type="Proteomes" id="UP000827889">
    <property type="component" value="Chromosome 3"/>
</dbReference>
<evidence type="ECO:0000313" key="8">
    <source>
        <dbReference type="RefSeq" id="XP_048132172.1"/>
    </source>
</evidence>
<dbReference type="InterPro" id="IPR036879">
    <property type="entry name" value="TF_MADSbox_sf"/>
</dbReference>
<feature type="domain" description="MADS-box" evidence="6">
    <location>
        <begin position="7"/>
        <end position="67"/>
    </location>
</feature>
<evidence type="ECO:0000256" key="2">
    <source>
        <dbReference type="ARBA" id="ARBA00023015"/>
    </source>
</evidence>
<keyword evidence="3" id="KW-0238">DNA-binding</keyword>
<keyword evidence="7" id="KW-1185">Reference proteome</keyword>
<evidence type="ECO:0000256" key="3">
    <source>
        <dbReference type="ARBA" id="ARBA00023125"/>
    </source>
</evidence>
<dbReference type="SMART" id="SM00432">
    <property type="entry name" value="MADS"/>
    <property type="match status" value="1"/>
</dbReference>
<dbReference type="InterPro" id="IPR002100">
    <property type="entry name" value="TF_MADSbox"/>
</dbReference>
<dbReference type="PANTHER" id="PTHR11945">
    <property type="entry name" value="MADS BOX PROTEIN"/>
    <property type="match status" value="1"/>
</dbReference>
<dbReference type="PRINTS" id="PR00404">
    <property type="entry name" value="MADSDOMAIN"/>
</dbReference>
<dbReference type="Pfam" id="PF00319">
    <property type="entry name" value="SRF-TF"/>
    <property type="match status" value="1"/>
</dbReference>